<evidence type="ECO:0000256" key="1">
    <source>
        <dbReference type="PROSITE-ProRule" id="PRU00182"/>
    </source>
</evidence>
<keyword evidence="3" id="KW-1185">Reference proteome</keyword>
<keyword evidence="1" id="KW-0694">RNA-binding</keyword>
<dbReference type="GO" id="GO:0003723">
    <property type="term" value="F:RNA binding"/>
    <property type="evidence" value="ECO:0007669"/>
    <property type="project" value="UniProtKB-KW"/>
</dbReference>
<reference evidence="3" key="2">
    <citation type="submission" date="2012-01" db="EMBL/GenBank/DDBJ databases">
        <title>Complete sequence of chromosome of Rahnella aquatilis CIP 78.65.</title>
        <authorList>
            <person name="Lucas S."/>
            <person name="Han J."/>
            <person name="Lapidus A."/>
            <person name="Cheng J.-F."/>
            <person name="Goodwin L."/>
            <person name="Pitluck S."/>
            <person name="Peters L."/>
            <person name="Ovchinnikova G."/>
            <person name="Held B."/>
            <person name="Detter J.C."/>
            <person name="Han C."/>
            <person name="Tapia R."/>
            <person name="Land M."/>
            <person name="Hauser L."/>
            <person name="Kyrpides N."/>
            <person name="Ivanova N."/>
            <person name="Pagani I."/>
            <person name="Sobecky P."/>
            <person name="Martinez R."/>
            <person name="Woyke T."/>
        </authorList>
    </citation>
    <scope>NUCLEOTIDE SEQUENCE [LARGE SCALE GENOMIC DNA]</scope>
    <source>
        <strain evidence="3">ATCC 33071 / DSM 4594 / JCM 1683 / NBRC 105701 / NCIMB 13365 / CIP 78.65</strain>
    </source>
</reference>
<evidence type="ECO:0000313" key="3">
    <source>
        <dbReference type="Proteomes" id="UP000009010"/>
    </source>
</evidence>
<dbReference type="Gene3D" id="3.10.290.10">
    <property type="entry name" value="RNA-binding S4 domain"/>
    <property type="match status" value="1"/>
</dbReference>
<protein>
    <submittedName>
        <fullName evidence="2">Uncharacterized protein</fullName>
    </submittedName>
</protein>
<dbReference type="eggNOG" id="COG2501">
    <property type="taxonomic scope" value="Bacteria"/>
</dbReference>
<dbReference type="STRING" id="745277.Rahaq2_3282"/>
<dbReference type="CDD" id="cd00165">
    <property type="entry name" value="S4"/>
    <property type="match status" value="1"/>
</dbReference>
<evidence type="ECO:0000313" key="2">
    <source>
        <dbReference type="EMBL" id="AEX53086.1"/>
    </source>
</evidence>
<dbReference type="PATRIC" id="fig|745277.3.peg.3142"/>
<gene>
    <name evidence="2" type="ordered locus">Rahaq2_3282</name>
</gene>
<proteinExistence type="predicted"/>
<dbReference type="InterPro" id="IPR036986">
    <property type="entry name" value="S4_RNA-bd_sf"/>
</dbReference>
<accession>H2IY09</accession>
<name>H2IY09_RAHAC</name>
<dbReference type="Pfam" id="PF13275">
    <property type="entry name" value="S4_2"/>
    <property type="match status" value="1"/>
</dbReference>
<sequence>MTSAPVSLKPFALHKSQEHMETFFLEKHPHVELCDLLKFMGWCDSGGTAKAVIAEGQVKVNGKVETRKRCKIVADMNVEFASNKVVVKASE</sequence>
<dbReference type="Proteomes" id="UP000009010">
    <property type="component" value="Chromosome"/>
</dbReference>
<organism evidence="2 3">
    <name type="scientific">Rahnella aquatilis (strain ATCC 33071 / DSM 4594 / JCM 1683 / NBRC 105701 / NCIMB 13365 / CIP 78.65)</name>
    <dbReference type="NCBI Taxonomy" id="745277"/>
    <lineage>
        <taxon>Bacteria</taxon>
        <taxon>Pseudomonadati</taxon>
        <taxon>Pseudomonadota</taxon>
        <taxon>Gammaproteobacteria</taxon>
        <taxon>Enterobacterales</taxon>
        <taxon>Yersiniaceae</taxon>
        <taxon>Rahnella</taxon>
    </lineage>
</organism>
<reference evidence="2 3" key="1">
    <citation type="journal article" date="2012" name="J. Bacteriol.">
        <title>Complete Genome Sequence of Rahnella aquatilis CIP 78.65.</title>
        <authorList>
            <person name="Martinez R.J."/>
            <person name="Bruce D."/>
            <person name="Detter C."/>
            <person name="Goodwin L.A."/>
            <person name="Han J."/>
            <person name="Han C.S."/>
            <person name="Held B."/>
            <person name="Land M.L."/>
            <person name="Mikhailova N."/>
            <person name="Nolan M."/>
            <person name="Pennacchio L."/>
            <person name="Pitluck S."/>
            <person name="Tapia R."/>
            <person name="Woyke T."/>
            <person name="Sobecky P.A."/>
        </authorList>
    </citation>
    <scope>NUCLEOTIDE SEQUENCE [LARGE SCALE GENOMIC DNA]</scope>
    <source>
        <strain evidence="3">ATCC 33071 / DSM 4594 / JCM 1683 / NBRC 105701 / NCIMB 13365 / CIP 78.65</strain>
    </source>
</reference>
<dbReference type="EMBL" id="CP003244">
    <property type="protein sequence ID" value="AEX53086.1"/>
    <property type="molecule type" value="Genomic_DNA"/>
</dbReference>
<dbReference type="AlphaFoldDB" id="H2IY09"/>
<dbReference type="NCBIfam" id="NF008561">
    <property type="entry name" value="PRK11507.1"/>
    <property type="match status" value="1"/>
</dbReference>
<dbReference type="HOGENOM" id="CLU_127162_1_2_6"/>
<dbReference type="PROSITE" id="PS50889">
    <property type="entry name" value="S4"/>
    <property type="match status" value="1"/>
</dbReference>
<dbReference type="KEGG" id="raq:Rahaq2_3282"/>
<dbReference type="SUPFAM" id="SSF55174">
    <property type="entry name" value="Alpha-L RNA-binding motif"/>
    <property type="match status" value="1"/>
</dbReference>